<evidence type="ECO:0000313" key="1">
    <source>
        <dbReference type="EMBL" id="OWM79830.1"/>
    </source>
</evidence>
<dbReference type="Proteomes" id="UP000233551">
    <property type="component" value="Unassembled WGS sequence"/>
</dbReference>
<gene>
    <name evidence="1" type="ORF">CDL15_Pgr023242</name>
    <name evidence="2" type="ORF">CRG98_021634</name>
</gene>
<protein>
    <submittedName>
        <fullName evidence="1">Uncharacterized protein</fullName>
    </submittedName>
</protein>
<reference evidence="3" key="1">
    <citation type="journal article" date="2017" name="Plant J.">
        <title>The pomegranate (Punica granatum L.) genome and the genomics of punicalagin biosynthesis.</title>
        <authorList>
            <person name="Qin G."/>
            <person name="Xu C."/>
            <person name="Ming R."/>
            <person name="Tang H."/>
            <person name="Guyot R."/>
            <person name="Kramer E.M."/>
            <person name="Hu Y."/>
            <person name="Yi X."/>
            <person name="Qi Y."/>
            <person name="Xu X."/>
            <person name="Gao Z."/>
            <person name="Pan H."/>
            <person name="Jian J."/>
            <person name="Tian Y."/>
            <person name="Yue Z."/>
            <person name="Xu Y."/>
        </authorList>
    </citation>
    <scope>NUCLEOTIDE SEQUENCE [LARGE SCALE GENOMIC DNA]</scope>
    <source>
        <strain evidence="3">cv. Dabenzi</strain>
    </source>
</reference>
<proteinExistence type="predicted"/>
<dbReference type="EMBL" id="MTKT01002440">
    <property type="protein sequence ID" value="OWM79830.1"/>
    <property type="molecule type" value="Genomic_DNA"/>
</dbReference>
<dbReference type="Proteomes" id="UP000197138">
    <property type="component" value="Unassembled WGS sequence"/>
</dbReference>
<sequence>MLETWIGEHRWLEERRSVSETRGMESGLESRLCFSLQPSAFKGYRRATTVGIVVEGSRSRARSRGLEVVGSRSRARSRLRFVSDSEFNTHSYILSTLLLLRK</sequence>
<organism evidence="1 3">
    <name type="scientific">Punica granatum</name>
    <name type="common">Pomegranate</name>
    <dbReference type="NCBI Taxonomy" id="22663"/>
    <lineage>
        <taxon>Eukaryota</taxon>
        <taxon>Viridiplantae</taxon>
        <taxon>Streptophyta</taxon>
        <taxon>Embryophyta</taxon>
        <taxon>Tracheophyta</taxon>
        <taxon>Spermatophyta</taxon>
        <taxon>Magnoliopsida</taxon>
        <taxon>eudicotyledons</taxon>
        <taxon>Gunneridae</taxon>
        <taxon>Pentapetalae</taxon>
        <taxon>rosids</taxon>
        <taxon>malvids</taxon>
        <taxon>Myrtales</taxon>
        <taxon>Lythraceae</taxon>
        <taxon>Punica</taxon>
    </lineage>
</organism>
<reference evidence="1" key="2">
    <citation type="submission" date="2017-06" db="EMBL/GenBank/DDBJ databases">
        <title>The pomegranate genome and the genomics of punicalagin biosynthesis.</title>
        <authorList>
            <person name="Xu C."/>
        </authorList>
    </citation>
    <scope>NUCLEOTIDE SEQUENCE [LARGE SCALE GENOMIC DNA]</scope>
    <source>
        <tissue evidence="1">Fresh leaf</tissue>
    </source>
</reference>
<dbReference type="EMBL" id="PGOL01001454">
    <property type="protein sequence ID" value="PKI57983.1"/>
    <property type="molecule type" value="Genomic_DNA"/>
</dbReference>
<comment type="caution">
    <text evidence="1">The sequence shown here is derived from an EMBL/GenBank/DDBJ whole genome shotgun (WGS) entry which is preliminary data.</text>
</comment>
<dbReference type="AlphaFoldDB" id="A0A218X594"/>
<reference evidence="2 4" key="3">
    <citation type="submission" date="2017-11" db="EMBL/GenBank/DDBJ databases">
        <title>De-novo sequencing of pomegranate (Punica granatum L.) genome.</title>
        <authorList>
            <person name="Akparov Z."/>
            <person name="Amiraslanov A."/>
            <person name="Hajiyeva S."/>
            <person name="Abbasov M."/>
            <person name="Kaur K."/>
            <person name="Hamwieh A."/>
            <person name="Solovyev V."/>
            <person name="Salamov A."/>
            <person name="Braich B."/>
            <person name="Kosarev P."/>
            <person name="Mahmoud A."/>
            <person name="Hajiyev E."/>
            <person name="Babayeva S."/>
            <person name="Izzatullayeva V."/>
            <person name="Mammadov A."/>
            <person name="Mammadov A."/>
            <person name="Sharifova S."/>
            <person name="Ojaghi J."/>
            <person name="Eynullazada K."/>
            <person name="Bayramov B."/>
            <person name="Abdulazimova A."/>
            <person name="Shahmuradov I."/>
        </authorList>
    </citation>
    <scope>NUCLEOTIDE SEQUENCE [LARGE SCALE GENOMIC DNA]</scope>
    <source>
        <strain evidence="2">AG2017</strain>
        <strain evidence="4">cv. AG2017</strain>
        <tissue evidence="2">Leaf</tissue>
    </source>
</reference>
<name>A0A218X594_PUNGR</name>
<evidence type="ECO:0000313" key="4">
    <source>
        <dbReference type="Proteomes" id="UP000233551"/>
    </source>
</evidence>
<keyword evidence="4" id="KW-1185">Reference proteome</keyword>
<accession>A0A218X594</accession>
<evidence type="ECO:0000313" key="2">
    <source>
        <dbReference type="EMBL" id="PKI57983.1"/>
    </source>
</evidence>
<evidence type="ECO:0000313" key="3">
    <source>
        <dbReference type="Proteomes" id="UP000197138"/>
    </source>
</evidence>